<dbReference type="EMBL" id="VRYN01000001">
    <property type="protein sequence ID" value="TYO82165.1"/>
    <property type="molecule type" value="Genomic_DNA"/>
</dbReference>
<keyword evidence="3" id="KW-0732">Signal</keyword>
<feature type="domain" description="Fe/B12 periplasmic-binding" evidence="4">
    <location>
        <begin position="66"/>
        <end position="323"/>
    </location>
</feature>
<reference evidence="6 8" key="2">
    <citation type="submission" date="2019-07" db="EMBL/GenBank/DDBJ databases">
        <title>Genomic Encyclopedia of Archaeal and Bacterial Type Strains, Phase II (KMG-II): from individual species to whole genera.</title>
        <authorList>
            <person name="Goeker M."/>
        </authorList>
    </citation>
    <scope>NUCLEOTIDE SEQUENCE [LARGE SCALE GENOMIC DNA]</scope>
    <source>
        <strain evidence="6 8">DSM 3754</strain>
    </source>
</reference>
<dbReference type="PANTHER" id="PTHR30532:SF1">
    <property type="entry name" value="IRON(3+)-HYDROXAMATE-BINDING PROTEIN FHUD"/>
    <property type="match status" value="1"/>
</dbReference>
<dbReference type="InterPro" id="IPR006311">
    <property type="entry name" value="TAT_signal"/>
</dbReference>
<reference evidence="5 7" key="1">
    <citation type="journal article" date="2019" name="Microbiol. Resour. Announc.">
        <title>The Genome Sequence of the Halobacterium salinarum Type Strain Is Closely Related to That of Laboratory Strains NRC-1 and R1.</title>
        <authorList>
            <person name="Pfeiffer F."/>
            <person name="Marchfelder A."/>
            <person name="Habermann B."/>
            <person name="Dyall-Smith M.L."/>
        </authorList>
    </citation>
    <scope>NUCLEOTIDE SEQUENCE [LARGE SCALE GENOMIC DNA]</scope>
    <source>
        <strain evidence="5">91-R6</strain>
        <strain evidence="7">ATCC 33171 / DSM 3754 / JCM 8978 / NBRC 102687 / NCIMB 764 / 91-R6</strain>
    </source>
</reference>
<dbReference type="Proteomes" id="UP000323075">
    <property type="component" value="Unassembled WGS sequence"/>
</dbReference>
<dbReference type="PANTHER" id="PTHR30532">
    <property type="entry name" value="IRON III DICITRATE-BINDING PERIPLASMIC PROTEIN"/>
    <property type="match status" value="1"/>
</dbReference>
<dbReference type="PROSITE" id="PS51257">
    <property type="entry name" value="PROKAR_LIPOPROTEIN"/>
    <property type="match status" value="1"/>
</dbReference>
<evidence type="ECO:0000256" key="3">
    <source>
        <dbReference type="ARBA" id="ARBA00022729"/>
    </source>
</evidence>
<evidence type="ECO:0000259" key="4">
    <source>
        <dbReference type="Pfam" id="PF01497"/>
    </source>
</evidence>
<gene>
    <name evidence="6" type="ORF">APQ99_00683</name>
    <name evidence="5" type="ORF">HBSAL_11325</name>
</gene>
<keyword evidence="2" id="KW-0813">Transport</keyword>
<evidence type="ECO:0000313" key="8">
    <source>
        <dbReference type="Proteomes" id="UP000323075"/>
    </source>
</evidence>
<protein>
    <submittedName>
        <fullName evidence="5">ABC-type transport system periplasmic substrate-binding protein</fullName>
    </submittedName>
    <submittedName>
        <fullName evidence="6">Iron complex transport system substrate-binding protein</fullName>
    </submittedName>
</protein>
<dbReference type="AlphaFoldDB" id="A0A4D6GZI9"/>
<sequence>MRTRRQFLATTTSLTTVGLLAGCARSPDNTDERGAENTYTASIAPVGDVAFDGVPQRWVTSNGSWADMGVALGLDPPAAVTLTDRYHTHYYDDIPGVSVDDSDMVSLYQDGVNPERFYNLDADIHVIDPNFLEHRTENISQADIEDIGSRIAPFFGNCSYAHHYEWHDDYRYYSLLGALERLAAAFKRRDRYEAIRALHADAQSTLESVVPAPADCPATAVVWGVGDAPTEFYPYTIGGGTGFKHVRDLGVRDAVAASGVPDFHGSRTAIDAETLLDIDPEVLLLRGYEDKTAAEFQDAVVSPLQSHAAAGRVTAVENGDVYRGGGLYQGPITTLVLTERLAGDLYGYDGELFDRQRVADIVAGAI</sequence>
<evidence type="ECO:0000313" key="5">
    <source>
        <dbReference type="EMBL" id="QCC45907.1"/>
    </source>
</evidence>
<evidence type="ECO:0000256" key="1">
    <source>
        <dbReference type="ARBA" id="ARBA00004196"/>
    </source>
</evidence>
<comment type="subcellular location">
    <subcellularLocation>
        <location evidence="1">Cell envelope</location>
    </subcellularLocation>
</comment>
<dbReference type="EMBL" id="CP038631">
    <property type="protein sequence ID" value="QCC45907.1"/>
    <property type="molecule type" value="Genomic_DNA"/>
</dbReference>
<accession>A0A4D6GZI9</accession>
<dbReference type="Pfam" id="PF01497">
    <property type="entry name" value="Peripla_BP_2"/>
    <property type="match status" value="1"/>
</dbReference>
<dbReference type="GeneID" id="39856096"/>
<dbReference type="Proteomes" id="UP000296216">
    <property type="component" value="Chromosome"/>
</dbReference>
<name>A0A4D6GZI9_HALS9</name>
<dbReference type="RefSeq" id="WP_136361608.1">
    <property type="nucleotide sequence ID" value="NZ_VRYN01000001.1"/>
</dbReference>
<dbReference type="InterPro" id="IPR002491">
    <property type="entry name" value="ABC_transptr_periplasmic_BD"/>
</dbReference>
<dbReference type="Gene3D" id="3.40.50.1980">
    <property type="entry name" value="Nitrogenase molybdenum iron protein domain"/>
    <property type="match status" value="2"/>
</dbReference>
<evidence type="ECO:0000256" key="2">
    <source>
        <dbReference type="ARBA" id="ARBA00022448"/>
    </source>
</evidence>
<reference evidence="5" key="3">
    <citation type="journal article" name="MicrobiologyOpen">
        <title>Whole-genome comparison between the type strain of Halobacterium salinarum (DSM 3754(T)) and the laboratory strains R1 and NRC-1.</title>
        <authorList>
            <person name="Pfeiffer F."/>
            <person name="Losensky G."/>
            <person name="Marchfelder A."/>
            <person name="Habermann B."/>
            <person name="Dyall-Smith M."/>
        </authorList>
    </citation>
    <scope>NUCLEOTIDE SEQUENCE</scope>
    <source>
        <strain evidence="5">91-R6</strain>
    </source>
</reference>
<proteinExistence type="predicted"/>
<dbReference type="SUPFAM" id="SSF53807">
    <property type="entry name" value="Helical backbone' metal receptor"/>
    <property type="match status" value="1"/>
</dbReference>
<evidence type="ECO:0000313" key="6">
    <source>
        <dbReference type="EMBL" id="TYO82165.1"/>
    </source>
</evidence>
<evidence type="ECO:0000313" key="7">
    <source>
        <dbReference type="Proteomes" id="UP000296216"/>
    </source>
</evidence>
<dbReference type="PROSITE" id="PS51318">
    <property type="entry name" value="TAT"/>
    <property type="match status" value="1"/>
</dbReference>
<dbReference type="InterPro" id="IPR051313">
    <property type="entry name" value="Bact_iron-sidero_bind"/>
</dbReference>
<organism evidence="5 7">
    <name type="scientific">Halobacterium salinarum (strain ATCC 33171 / DSM 3754 / JCM 8978 / NBRC 102687 / NCIMB 764 / 91-R6)</name>
    <dbReference type="NCBI Taxonomy" id="2597657"/>
    <lineage>
        <taxon>Archaea</taxon>
        <taxon>Methanobacteriati</taxon>
        <taxon>Methanobacteriota</taxon>
        <taxon>Stenosarchaea group</taxon>
        <taxon>Halobacteria</taxon>
        <taxon>Halobacteriales</taxon>
        <taxon>Halobacteriaceae</taxon>
        <taxon>Halobacterium</taxon>
    </lineage>
</organism>